<evidence type="ECO:0000313" key="1">
    <source>
        <dbReference type="EMBL" id="SVD43149.1"/>
    </source>
</evidence>
<accession>A0A382V9J5</accession>
<protein>
    <submittedName>
        <fullName evidence="1">Uncharacterized protein</fullName>
    </submittedName>
</protein>
<reference evidence="1" key="1">
    <citation type="submission" date="2018-05" db="EMBL/GenBank/DDBJ databases">
        <authorList>
            <person name="Lanie J.A."/>
            <person name="Ng W.-L."/>
            <person name="Kazmierczak K.M."/>
            <person name="Andrzejewski T.M."/>
            <person name="Davidsen T.M."/>
            <person name="Wayne K.J."/>
            <person name="Tettelin H."/>
            <person name="Glass J.I."/>
            <person name="Rusch D."/>
            <person name="Podicherti R."/>
            <person name="Tsui H.-C.T."/>
            <person name="Winkler M.E."/>
        </authorList>
    </citation>
    <scope>NUCLEOTIDE SEQUENCE</scope>
</reference>
<sequence>MGVQVAGLMIITLAIMVLTLMSQVAVTSELETTSAATQTIDSTGERARTNMEFVDSSAAVGELTVELKNTGFTTIFDFSQMDFIVEYLDSLDNDVITSLTYTTGALGNNEWTKT</sequence>
<proteinExistence type="predicted"/>
<gene>
    <name evidence="1" type="ORF">METZ01_LOCUS396003</name>
</gene>
<dbReference type="EMBL" id="UINC01150223">
    <property type="protein sequence ID" value="SVD43149.1"/>
    <property type="molecule type" value="Genomic_DNA"/>
</dbReference>
<organism evidence="1">
    <name type="scientific">marine metagenome</name>
    <dbReference type="NCBI Taxonomy" id="408172"/>
    <lineage>
        <taxon>unclassified sequences</taxon>
        <taxon>metagenomes</taxon>
        <taxon>ecological metagenomes</taxon>
    </lineage>
</organism>
<name>A0A382V9J5_9ZZZZ</name>
<dbReference type="AlphaFoldDB" id="A0A382V9J5"/>